<feature type="transmembrane region" description="Helical" evidence="1">
    <location>
        <begin position="37"/>
        <end position="54"/>
    </location>
</feature>
<dbReference type="EMBL" id="CP003333">
    <property type="protein sequence ID" value="AFL67948.1"/>
    <property type="molecule type" value="Genomic_DNA"/>
</dbReference>
<dbReference type="Proteomes" id="UP000006176">
    <property type="component" value="Chromosome"/>
</dbReference>
<keyword evidence="1" id="KW-1133">Transmembrane helix</keyword>
<keyword evidence="3" id="KW-1185">Reference proteome</keyword>
<dbReference type="HOGENOM" id="CLU_088193_2_0_7"/>
<gene>
    <name evidence="2" type="ordered locus">Sulba_0640</name>
</gene>
<dbReference type="STRING" id="760154.Sulba_0640"/>
<sequence length="193" mass="21559">MGLKENIQVVKQEISTEEQFLEGMIKGERFFKKNKNYIFSALALIVLGAGGYSINSIMIDQKLKASNEAYAIFLKDANNLAALETLKDKNPKLYMMFLFEEALKKGDVEALKKVALSQEDAIVSDLATYQLSQMDGNTTAQGALLSGMVFLHEGYALLKENKVDEARLKFAQIDVNSPLKQIAKNLEHYQGLK</sequence>
<organism evidence="2 3">
    <name type="scientific">Sulfurospirillum barnesii (strain ATCC 700032 / DSM 10660 / SES-3)</name>
    <dbReference type="NCBI Taxonomy" id="760154"/>
    <lineage>
        <taxon>Bacteria</taxon>
        <taxon>Pseudomonadati</taxon>
        <taxon>Campylobacterota</taxon>
        <taxon>Epsilonproteobacteria</taxon>
        <taxon>Campylobacterales</taxon>
        <taxon>Sulfurospirillaceae</taxon>
        <taxon>Sulfurospirillum</taxon>
    </lineage>
</organism>
<keyword evidence="1" id="KW-0812">Transmembrane</keyword>
<evidence type="ECO:0000313" key="2">
    <source>
        <dbReference type="EMBL" id="AFL67948.1"/>
    </source>
</evidence>
<proteinExistence type="predicted"/>
<reference evidence="2 3" key="1">
    <citation type="submission" date="2012-06" db="EMBL/GenBank/DDBJ databases">
        <title>Complete sequence of Sulfurospirillum barnesii SES-3.</title>
        <authorList>
            <consortium name="US DOE Joint Genome Institute"/>
            <person name="Lucas S."/>
            <person name="Han J."/>
            <person name="Lapidus A."/>
            <person name="Cheng J.-F."/>
            <person name="Goodwin L."/>
            <person name="Pitluck S."/>
            <person name="Peters L."/>
            <person name="Ovchinnikova G."/>
            <person name="Lu M."/>
            <person name="Detter J.C."/>
            <person name="Han C."/>
            <person name="Tapia R."/>
            <person name="Land M."/>
            <person name="Hauser L."/>
            <person name="Kyrpides N."/>
            <person name="Ivanova N."/>
            <person name="Pagani I."/>
            <person name="Stolz J."/>
            <person name="Arkin A."/>
            <person name="Dehal P."/>
            <person name="Oremland R."/>
            <person name="Saltikov C."/>
            <person name="Basu P."/>
            <person name="Hollibaugh J."/>
            <person name="Newman D."/>
            <person name="Stolyar S."/>
            <person name="Hazen T."/>
            <person name="Woyke T."/>
        </authorList>
    </citation>
    <scope>NUCLEOTIDE SEQUENCE [LARGE SCALE GENOMIC DNA]</scope>
    <source>
        <strain evidence="3">ATCC 700032 / DSM 10660 / SES-3</strain>
    </source>
</reference>
<dbReference type="AlphaFoldDB" id="I3XVH4"/>
<evidence type="ECO:0000313" key="3">
    <source>
        <dbReference type="Proteomes" id="UP000006176"/>
    </source>
</evidence>
<evidence type="ECO:0008006" key="4">
    <source>
        <dbReference type="Google" id="ProtNLM"/>
    </source>
</evidence>
<accession>I3XVH4</accession>
<dbReference type="RefSeq" id="WP_014768828.1">
    <property type="nucleotide sequence ID" value="NC_018002.1"/>
</dbReference>
<protein>
    <recommendedName>
        <fullName evidence="4">Tetratricopeptide repeat-like domain-containing protein</fullName>
    </recommendedName>
</protein>
<dbReference type="eggNOG" id="COG4649">
    <property type="taxonomic scope" value="Bacteria"/>
</dbReference>
<evidence type="ECO:0000256" key="1">
    <source>
        <dbReference type="SAM" id="Phobius"/>
    </source>
</evidence>
<dbReference type="KEGG" id="sba:Sulba_0640"/>
<dbReference type="PATRIC" id="fig|760154.4.peg.638"/>
<keyword evidence="1" id="KW-0472">Membrane</keyword>
<dbReference type="OrthoDB" id="5334020at2"/>
<name>I3XVH4_SULBS</name>